<keyword evidence="6" id="KW-1133">Transmembrane helix</keyword>
<dbReference type="PANTHER" id="PTHR48090:SF3">
    <property type="entry name" value="UNDECAPRENYL-PHOSPHATE 4-DEOXY-4-FORMAMIDO-L-ARABINOSE TRANSFERASE"/>
    <property type="match status" value="1"/>
</dbReference>
<evidence type="ECO:0000256" key="1">
    <source>
        <dbReference type="ARBA" id="ARBA00022475"/>
    </source>
</evidence>
<dbReference type="PANTHER" id="PTHR48090">
    <property type="entry name" value="UNDECAPRENYL-PHOSPHATE 4-DEOXY-4-FORMAMIDO-L-ARABINOSE TRANSFERASE-RELATED"/>
    <property type="match status" value="1"/>
</dbReference>
<keyword evidence="1" id="KW-1003">Cell membrane</keyword>
<evidence type="ECO:0000313" key="9">
    <source>
        <dbReference type="EMBL" id="PZW41885.1"/>
    </source>
</evidence>
<dbReference type="GO" id="GO:0099621">
    <property type="term" value="F:undecaprenyl-phosphate 4-deoxy-4-formamido-L-arabinose transferase activity"/>
    <property type="evidence" value="ECO:0007669"/>
    <property type="project" value="TreeGrafter"/>
</dbReference>
<dbReference type="EMBL" id="QKYU01000020">
    <property type="protein sequence ID" value="PZW41885.1"/>
    <property type="molecule type" value="Genomic_DNA"/>
</dbReference>
<gene>
    <name evidence="9" type="ORF">C8P66_12076</name>
</gene>
<dbReference type="SUPFAM" id="SSF53448">
    <property type="entry name" value="Nucleotide-diphospho-sugar transferases"/>
    <property type="match status" value="1"/>
</dbReference>
<sequence length="249" mass="26376">MNPSLTPSPLLLSVVIPMRNEATNAGPLLAEITAALGGLAYEVICVDDGGTDGTDAVLALAAAADPRIRGLRHVASCGQSAAIVSGVRVARGDWIATLDGDGQNDPADIPRLLARAQAEGLSGAAGVLVAGHRVNRRDTRVKRLTSRVANAVRARLLGDATPDTGCGLKVFGRQLFLDLPAFDHMHRYLPALALRAGAVVVSEAVNHRPRLRGISNYGTLDRLLVAFMDLVGVIWLQRRWKRPVATPLP</sequence>
<evidence type="ECO:0000256" key="7">
    <source>
        <dbReference type="ARBA" id="ARBA00023136"/>
    </source>
</evidence>
<reference evidence="9 10" key="1">
    <citation type="submission" date="2018-06" db="EMBL/GenBank/DDBJ databases">
        <title>Genomic Encyclopedia of Archaeal and Bacterial Type Strains, Phase II (KMG-II): from individual species to whole genera.</title>
        <authorList>
            <person name="Goeker M."/>
        </authorList>
    </citation>
    <scope>NUCLEOTIDE SEQUENCE [LARGE SCALE GENOMIC DNA]</scope>
    <source>
        <strain evidence="9 10">DSM 24525</strain>
    </source>
</reference>
<dbReference type="FunFam" id="3.90.550.10:FF:000170">
    <property type="entry name" value="Dolichol-phosphate mannosyltransferase"/>
    <property type="match status" value="1"/>
</dbReference>
<dbReference type="GO" id="GO:0005886">
    <property type="term" value="C:plasma membrane"/>
    <property type="evidence" value="ECO:0007669"/>
    <property type="project" value="TreeGrafter"/>
</dbReference>
<evidence type="ECO:0000256" key="3">
    <source>
        <dbReference type="ARBA" id="ARBA00022679"/>
    </source>
</evidence>
<dbReference type="InterPro" id="IPR001173">
    <property type="entry name" value="Glyco_trans_2-like"/>
</dbReference>
<keyword evidence="4" id="KW-0812">Transmembrane</keyword>
<dbReference type="GO" id="GO:0009103">
    <property type="term" value="P:lipopolysaccharide biosynthetic process"/>
    <property type="evidence" value="ECO:0007669"/>
    <property type="project" value="UniProtKB-KW"/>
</dbReference>
<dbReference type="Gene3D" id="3.90.550.10">
    <property type="entry name" value="Spore Coat Polysaccharide Biosynthesis Protein SpsA, Chain A"/>
    <property type="match status" value="1"/>
</dbReference>
<keyword evidence="3 9" id="KW-0808">Transferase</keyword>
<name>A0A2W7I9W7_9PROT</name>
<evidence type="ECO:0000256" key="4">
    <source>
        <dbReference type="ARBA" id="ARBA00022692"/>
    </source>
</evidence>
<feature type="domain" description="Glycosyltransferase 2-like" evidence="8">
    <location>
        <begin position="13"/>
        <end position="176"/>
    </location>
</feature>
<keyword evidence="7" id="KW-0472">Membrane</keyword>
<keyword evidence="2 9" id="KW-0328">Glycosyltransferase</keyword>
<organism evidence="9 10">
    <name type="scientific">Humitalea rosea</name>
    <dbReference type="NCBI Taxonomy" id="990373"/>
    <lineage>
        <taxon>Bacteria</taxon>
        <taxon>Pseudomonadati</taxon>
        <taxon>Pseudomonadota</taxon>
        <taxon>Alphaproteobacteria</taxon>
        <taxon>Acetobacterales</taxon>
        <taxon>Roseomonadaceae</taxon>
        <taxon>Humitalea</taxon>
    </lineage>
</organism>
<keyword evidence="5" id="KW-0448">Lipopolysaccharide biosynthesis</keyword>
<evidence type="ECO:0000256" key="2">
    <source>
        <dbReference type="ARBA" id="ARBA00022676"/>
    </source>
</evidence>
<keyword evidence="10" id="KW-1185">Reference proteome</keyword>
<dbReference type="RefSeq" id="WP_281271357.1">
    <property type="nucleotide sequence ID" value="NZ_QKYU01000020.1"/>
</dbReference>
<dbReference type="AlphaFoldDB" id="A0A2W7I9W7"/>
<evidence type="ECO:0000313" key="10">
    <source>
        <dbReference type="Proteomes" id="UP000249688"/>
    </source>
</evidence>
<evidence type="ECO:0000256" key="6">
    <source>
        <dbReference type="ARBA" id="ARBA00022989"/>
    </source>
</evidence>
<evidence type="ECO:0000256" key="5">
    <source>
        <dbReference type="ARBA" id="ARBA00022985"/>
    </source>
</evidence>
<dbReference type="InterPro" id="IPR050256">
    <property type="entry name" value="Glycosyltransferase_2"/>
</dbReference>
<dbReference type="Pfam" id="PF00535">
    <property type="entry name" value="Glycos_transf_2"/>
    <property type="match status" value="1"/>
</dbReference>
<dbReference type="InterPro" id="IPR029044">
    <property type="entry name" value="Nucleotide-diphossugar_trans"/>
</dbReference>
<dbReference type="Proteomes" id="UP000249688">
    <property type="component" value="Unassembled WGS sequence"/>
</dbReference>
<comment type="caution">
    <text evidence="9">The sequence shown here is derived from an EMBL/GenBank/DDBJ whole genome shotgun (WGS) entry which is preliminary data.</text>
</comment>
<protein>
    <submittedName>
        <fullName evidence="9">Dolichol-phosphate mannosyltransferase</fullName>
    </submittedName>
</protein>
<evidence type="ECO:0000259" key="8">
    <source>
        <dbReference type="Pfam" id="PF00535"/>
    </source>
</evidence>
<accession>A0A2W7I9W7</accession>
<proteinExistence type="predicted"/>